<feature type="region of interest" description="Disordered" evidence="1">
    <location>
        <begin position="98"/>
        <end position="121"/>
    </location>
</feature>
<keyword evidence="3" id="KW-1185">Reference proteome</keyword>
<dbReference type="Proteomes" id="UP000289340">
    <property type="component" value="Chromosome 19"/>
</dbReference>
<dbReference type="AlphaFoldDB" id="A0A445FKS4"/>
<evidence type="ECO:0000313" key="2">
    <source>
        <dbReference type="EMBL" id="RZB49455.1"/>
    </source>
</evidence>
<evidence type="ECO:0000256" key="1">
    <source>
        <dbReference type="SAM" id="MobiDB-lite"/>
    </source>
</evidence>
<reference evidence="2 3" key="1">
    <citation type="submission" date="2018-09" db="EMBL/GenBank/DDBJ databases">
        <title>A high-quality reference genome of wild soybean provides a powerful tool to mine soybean genomes.</title>
        <authorList>
            <person name="Xie M."/>
            <person name="Chung C.Y.L."/>
            <person name="Li M.-W."/>
            <person name="Wong F.-L."/>
            <person name="Chan T.-F."/>
            <person name="Lam H.-M."/>
        </authorList>
    </citation>
    <scope>NUCLEOTIDE SEQUENCE [LARGE SCALE GENOMIC DNA]</scope>
    <source>
        <strain evidence="3">cv. W05</strain>
        <tissue evidence="2">Hypocotyl of etiolated seedlings</tissue>
    </source>
</reference>
<feature type="compositionally biased region" description="Basic and acidic residues" evidence="1">
    <location>
        <begin position="101"/>
        <end position="121"/>
    </location>
</feature>
<proteinExistence type="predicted"/>
<accession>A0A445FKS4</accession>
<evidence type="ECO:0000313" key="3">
    <source>
        <dbReference type="Proteomes" id="UP000289340"/>
    </source>
</evidence>
<dbReference type="EMBL" id="QZWG01000019">
    <property type="protein sequence ID" value="RZB49455.1"/>
    <property type="molecule type" value="Genomic_DNA"/>
</dbReference>
<protein>
    <submittedName>
        <fullName evidence="2">Uncharacterized protein</fullName>
    </submittedName>
</protein>
<comment type="caution">
    <text evidence="2">The sequence shown here is derived from an EMBL/GenBank/DDBJ whole genome shotgun (WGS) entry which is preliminary data.</text>
</comment>
<sequence length="121" mass="13626">MDQRELNLGICYRLYHFIMETLASQAMKTVTLGRSSHYDSSSTKVKITTRGFGANADKVVQPEIPCVEKNIPCRNSIDEKVVVVGDLPHAPKKMKPLRSILKVEDAGRKKRGKEKEGRREA</sequence>
<gene>
    <name evidence="2" type="ORF">D0Y65_052403</name>
</gene>
<name>A0A445FKS4_GLYSO</name>
<organism evidence="2 3">
    <name type="scientific">Glycine soja</name>
    <name type="common">Wild soybean</name>
    <dbReference type="NCBI Taxonomy" id="3848"/>
    <lineage>
        <taxon>Eukaryota</taxon>
        <taxon>Viridiplantae</taxon>
        <taxon>Streptophyta</taxon>
        <taxon>Embryophyta</taxon>
        <taxon>Tracheophyta</taxon>
        <taxon>Spermatophyta</taxon>
        <taxon>Magnoliopsida</taxon>
        <taxon>eudicotyledons</taxon>
        <taxon>Gunneridae</taxon>
        <taxon>Pentapetalae</taxon>
        <taxon>rosids</taxon>
        <taxon>fabids</taxon>
        <taxon>Fabales</taxon>
        <taxon>Fabaceae</taxon>
        <taxon>Papilionoideae</taxon>
        <taxon>50 kb inversion clade</taxon>
        <taxon>NPAAA clade</taxon>
        <taxon>indigoferoid/millettioid clade</taxon>
        <taxon>Phaseoleae</taxon>
        <taxon>Glycine</taxon>
        <taxon>Glycine subgen. Soja</taxon>
    </lineage>
</organism>